<evidence type="ECO:0000256" key="1">
    <source>
        <dbReference type="SAM" id="MobiDB-lite"/>
    </source>
</evidence>
<proteinExistence type="predicted"/>
<feature type="region of interest" description="Disordered" evidence="1">
    <location>
        <begin position="239"/>
        <end position="261"/>
    </location>
</feature>
<protein>
    <submittedName>
        <fullName evidence="2">Uncharacterized protein</fullName>
    </submittedName>
</protein>
<reference evidence="3" key="1">
    <citation type="journal article" date="2013" name="Nat. Genet.">
        <title>The duck genome and transcriptome provide insight into an avian influenza virus reservoir species.</title>
        <authorList>
            <person name="Huang Y."/>
            <person name="Li Y."/>
            <person name="Burt D.W."/>
            <person name="Chen H."/>
            <person name="Zhang Y."/>
            <person name="Qian W."/>
            <person name="Kim H."/>
            <person name="Gan S."/>
            <person name="Zhao Y."/>
            <person name="Li J."/>
            <person name="Yi K."/>
            <person name="Feng H."/>
            <person name="Zhu P."/>
            <person name="Li B."/>
            <person name="Liu Q."/>
            <person name="Fairley S."/>
            <person name="Magor K.E."/>
            <person name="Du Z."/>
            <person name="Hu X."/>
            <person name="Goodman L."/>
            <person name="Tafer H."/>
            <person name="Vignal A."/>
            <person name="Lee T."/>
            <person name="Kim K.W."/>
            <person name="Sheng Z."/>
            <person name="An Y."/>
            <person name="Searle S."/>
            <person name="Herrero J."/>
            <person name="Groenen M.A."/>
            <person name="Crooijmans R.P."/>
            <person name="Faraut T."/>
            <person name="Cai Q."/>
            <person name="Webster R.G."/>
            <person name="Aldridge J.R."/>
            <person name="Warren W.C."/>
            <person name="Bartschat S."/>
            <person name="Kehr S."/>
            <person name="Marz M."/>
            <person name="Stadler P.F."/>
            <person name="Smith J."/>
            <person name="Kraus R.H."/>
            <person name="Zhao Y."/>
            <person name="Ren L."/>
            <person name="Fei J."/>
            <person name="Morisson M."/>
            <person name="Kaiser P."/>
            <person name="Griffin D.K."/>
            <person name="Rao M."/>
            <person name="Pitel F."/>
            <person name="Wang J."/>
            <person name="Li N."/>
        </authorList>
    </citation>
    <scope>NUCLEOTIDE SEQUENCE [LARGE SCALE GENOMIC DNA]</scope>
</reference>
<evidence type="ECO:0000313" key="3">
    <source>
        <dbReference type="Proteomes" id="UP000296049"/>
    </source>
</evidence>
<organism evidence="2 3">
    <name type="scientific">Anas platyrhynchos</name>
    <name type="common">Mallard</name>
    <name type="synonym">Anas boschas</name>
    <dbReference type="NCBI Taxonomy" id="8839"/>
    <lineage>
        <taxon>Eukaryota</taxon>
        <taxon>Metazoa</taxon>
        <taxon>Chordata</taxon>
        <taxon>Craniata</taxon>
        <taxon>Vertebrata</taxon>
        <taxon>Euteleostomi</taxon>
        <taxon>Archelosauria</taxon>
        <taxon>Archosauria</taxon>
        <taxon>Dinosauria</taxon>
        <taxon>Saurischia</taxon>
        <taxon>Theropoda</taxon>
        <taxon>Coelurosauria</taxon>
        <taxon>Aves</taxon>
        <taxon>Neognathae</taxon>
        <taxon>Galloanserae</taxon>
        <taxon>Anseriformes</taxon>
        <taxon>Anatidae</taxon>
        <taxon>Anatinae</taxon>
        <taxon>Anas</taxon>
    </lineage>
</organism>
<dbReference type="EMBL" id="KB742590">
    <property type="protein sequence ID" value="EOB06640.1"/>
    <property type="molecule type" value="Genomic_DNA"/>
</dbReference>
<feature type="compositionally biased region" description="Polar residues" evidence="1">
    <location>
        <begin position="50"/>
        <end position="59"/>
    </location>
</feature>
<accession>R0LXS9</accession>
<dbReference type="Proteomes" id="UP000296049">
    <property type="component" value="Unassembled WGS sequence"/>
</dbReference>
<evidence type="ECO:0000313" key="2">
    <source>
        <dbReference type="EMBL" id="EOB06640.1"/>
    </source>
</evidence>
<name>R0LXS9_ANAPL</name>
<feature type="compositionally biased region" description="Basic and acidic residues" evidence="1">
    <location>
        <begin position="31"/>
        <end position="42"/>
    </location>
</feature>
<keyword evidence="3" id="KW-1185">Reference proteome</keyword>
<dbReference type="AlphaFoldDB" id="R0LXS9"/>
<sequence>MERKVGGGEKGDVASPLPDTPKTGLSHKHCWPQEDGKRDTKKEHQHRMWNKTNTSTDQLSNRKKNQTQGAALLLHAATKTLSGTDASLKKDMSSCLTMQNRPARYLVPRWRGKNNWRCTPGPRELCDKETWKQKHNTDVPKAASESVASNVSKVEITVILRDLKIWYHYKTVDRRICVANFLELPDEKGSLTEGKGRTTFSTSGSMGVPSEAWCSRWVHTETLPTVAEHMHSPEHLVFTPRKEKQKQPTSIALGLATTETG</sequence>
<feature type="compositionally biased region" description="Basic and acidic residues" evidence="1">
    <location>
        <begin position="1"/>
        <end position="12"/>
    </location>
</feature>
<feature type="region of interest" description="Disordered" evidence="1">
    <location>
        <begin position="1"/>
        <end position="66"/>
    </location>
</feature>
<gene>
    <name evidence="2" type="ORF">Anapl_13245</name>
</gene>